<evidence type="ECO:0000313" key="2">
    <source>
        <dbReference type="Proteomes" id="UP001187415"/>
    </source>
</evidence>
<dbReference type="Proteomes" id="UP001187415">
    <property type="component" value="Unassembled WGS sequence"/>
</dbReference>
<reference evidence="1" key="1">
    <citation type="submission" date="2023-07" db="EMBL/GenBank/DDBJ databases">
        <title>Chromosome-level Genome Assembly of Striped Snakehead (Channa striata).</title>
        <authorList>
            <person name="Liu H."/>
        </authorList>
    </citation>
    <scope>NUCLEOTIDE SEQUENCE</scope>
    <source>
        <strain evidence="1">Gz</strain>
        <tissue evidence="1">Muscle</tissue>
    </source>
</reference>
<dbReference type="EMBL" id="JAUPFM010000020">
    <property type="protein sequence ID" value="KAK2818690.1"/>
    <property type="molecule type" value="Genomic_DNA"/>
</dbReference>
<comment type="caution">
    <text evidence="1">The sequence shown here is derived from an EMBL/GenBank/DDBJ whole genome shotgun (WGS) entry which is preliminary data.</text>
</comment>
<gene>
    <name evidence="1" type="ORF">Q5P01_024251</name>
</gene>
<evidence type="ECO:0000313" key="1">
    <source>
        <dbReference type="EMBL" id="KAK2818690.1"/>
    </source>
</evidence>
<protein>
    <submittedName>
        <fullName evidence="1">Uncharacterized protein</fullName>
    </submittedName>
</protein>
<proteinExistence type="predicted"/>
<sequence length="123" mass="13575">MQALADHTSKRSIFPRRAFAKELSDTLRKNITSPVDMSNTHQVGVKYSDAQTASLILIAAPDKCFDNSSVFALSLTDRHNTDTLISLFPQLSRSLKPETLCLQGMVHVQPAEMKEAISSQDAK</sequence>
<organism evidence="1 2">
    <name type="scientific">Channa striata</name>
    <name type="common">Snakehead murrel</name>
    <name type="synonym">Ophicephalus striatus</name>
    <dbReference type="NCBI Taxonomy" id="64152"/>
    <lineage>
        <taxon>Eukaryota</taxon>
        <taxon>Metazoa</taxon>
        <taxon>Chordata</taxon>
        <taxon>Craniata</taxon>
        <taxon>Vertebrata</taxon>
        <taxon>Euteleostomi</taxon>
        <taxon>Actinopterygii</taxon>
        <taxon>Neopterygii</taxon>
        <taxon>Teleostei</taxon>
        <taxon>Neoteleostei</taxon>
        <taxon>Acanthomorphata</taxon>
        <taxon>Anabantaria</taxon>
        <taxon>Anabantiformes</taxon>
        <taxon>Channoidei</taxon>
        <taxon>Channidae</taxon>
        <taxon>Channa</taxon>
    </lineage>
</organism>
<accession>A0AA88J3Y5</accession>
<name>A0AA88J3Y5_CHASR</name>
<dbReference type="AlphaFoldDB" id="A0AA88J3Y5"/>
<keyword evidence="2" id="KW-1185">Reference proteome</keyword>